<feature type="region of interest" description="Disordered" evidence="1">
    <location>
        <begin position="199"/>
        <end position="222"/>
    </location>
</feature>
<dbReference type="RefSeq" id="WP_187552888.1">
    <property type="nucleotide sequence ID" value="NZ_BMZL01000001.1"/>
</dbReference>
<keyword evidence="2" id="KW-0732">Signal</keyword>
<proteinExistence type="predicted"/>
<dbReference type="InterPro" id="IPR007372">
    <property type="entry name" value="Lipid/polyisoprenoid-bd_YceI"/>
</dbReference>
<dbReference type="EMBL" id="CP060719">
    <property type="protein sequence ID" value="QNN70372.1"/>
    <property type="molecule type" value="Genomic_DNA"/>
</dbReference>
<feature type="signal peptide" evidence="2">
    <location>
        <begin position="1"/>
        <end position="26"/>
    </location>
</feature>
<dbReference type="Proteomes" id="UP000515804">
    <property type="component" value="Chromosome"/>
</dbReference>
<dbReference type="PANTHER" id="PTHR34406">
    <property type="entry name" value="PROTEIN YCEI"/>
    <property type="match status" value="1"/>
</dbReference>
<reference evidence="4 5" key="1">
    <citation type="submission" date="2020-08" db="EMBL/GenBank/DDBJ databases">
        <title>Genome sequence of Thermomonas carbonis KCTC 42013T.</title>
        <authorList>
            <person name="Hyun D.-W."/>
            <person name="Bae J.-W."/>
        </authorList>
    </citation>
    <scope>NUCLEOTIDE SEQUENCE [LARGE SCALE GENOMIC DNA]</scope>
    <source>
        <strain evidence="4 5">KCTC 42013</strain>
    </source>
</reference>
<dbReference type="AlphaFoldDB" id="A0A7G9SR97"/>
<dbReference type="Pfam" id="PF04264">
    <property type="entry name" value="YceI"/>
    <property type="match status" value="1"/>
</dbReference>
<dbReference type="SMART" id="SM00867">
    <property type="entry name" value="YceI"/>
    <property type="match status" value="1"/>
</dbReference>
<feature type="domain" description="Lipid/polyisoprenoid-binding YceI-like" evidence="3">
    <location>
        <begin position="31"/>
        <end position="197"/>
    </location>
</feature>
<feature type="chain" id="PRO_5028986345" evidence="2">
    <location>
        <begin position="27"/>
        <end position="222"/>
    </location>
</feature>
<dbReference type="InterPro" id="IPR036761">
    <property type="entry name" value="TTHA0802/YceI-like_sf"/>
</dbReference>
<accession>A0A7G9SR97</accession>
<dbReference type="KEGG" id="tcn:H9L16_01660"/>
<sequence length="222" mass="24395">MVPRQRLTVSCLPALLVALTSVPAVAGETARYAFDPVHTRVLFAIDHAGFSKAIGTISGSEGSLHFDVDDWSSARLDVVVPMHKLDMGDSDWTASVFAPRFLDVKRYPQARFVATNGLQREAGNRGRACGQLTLHGVTRPLCLDIVMNKAGRYPLPPFRRTIGFSATAMLKRSDYGMTRWQSLVGDDIELRIEAELFRRDGEDAQPAQPDAPSIDPSTPIQD</sequence>
<dbReference type="SUPFAM" id="SSF101874">
    <property type="entry name" value="YceI-like"/>
    <property type="match status" value="1"/>
</dbReference>
<gene>
    <name evidence="4" type="ORF">H9L16_01660</name>
</gene>
<dbReference type="PANTHER" id="PTHR34406:SF1">
    <property type="entry name" value="PROTEIN YCEI"/>
    <property type="match status" value="1"/>
</dbReference>
<dbReference type="Gene3D" id="2.40.128.110">
    <property type="entry name" value="Lipid/polyisoprenoid-binding, YceI-like"/>
    <property type="match status" value="1"/>
</dbReference>
<evidence type="ECO:0000256" key="1">
    <source>
        <dbReference type="SAM" id="MobiDB-lite"/>
    </source>
</evidence>
<name>A0A7G9SR97_9GAMM</name>
<evidence type="ECO:0000256" key="2">
    <source>
        <dbReference type="SAM" id="SignalP"/>
    </source>
</evidence>
<protein>
    <submittedName>
        <fullName evidence="4">Polyisoprenoid-binding protein</fullName>
    </submittedName>
</protein>
<evidence type="ECO:0000313" key="4">
    <source>
        <dbReference type="EMBL" id="QNN70372.1"/>
    </source>
</evidence>
<organism evidence="4 5">
    <name type="scientific">Thermomonas carbonis</name>
    <dbReference type="NCBI Taxonomy" id="1463158"/>
    <lineage>
        <taxon>Bacteria</taxon>
        <taxon>Pseudomonadati</taxon>
        <taxon>Pseudomonadota</taxon>
        <taxon>Gammaproteobacteria</taxon>
        <taxon>Lysobacterales</taxon>
        <taxon>Lysobacteraceae</taxon>
        <taxon>Thermomonas</taxon>
    </lineage>
</organism>
<evidence type="ECO:0000259" key="3">
    <source>
        <dbReference type="SMART" id="SM00867"/>
    </source>
</evidence>
<keyword evidence="5" id="KW-1185">Reference proteome</keyword>
<evidence type="ECO:0000313" key="5">
    <source>
        <dbReference type="Proteomes" id="UP000515804"/>
    </source>
</evidence>